<proteinExistence type="predicted"/>
<accession>A0A9Q2RWB3</accession>
<dbReference type="AlphaFoldDB" id="A0A9Q2RWB3"/>
<reference evidence="1" key="1">
    <citation type="submission" date="2021-01" db="EMBL/GenBank/DDBJ databases">
        <title>Diatom-associated Roseobacters Show Island Model of Population Structure.</title>
        <authorList>
            <person name="Qu L."/>
            <person name="Feng X."/>
            <person name="Chen Y."/>
            <person name="Li L."/>
            <person name="Wang X."/>
            <person name="Hu Z."/>
            <person name="Wang H."/>
            <person name="Luo H."/>
        </authorList>
    </citation>
    <scope>NUCLEOTIDE SEQUENCE</scope>
    <source>
        <strain evidence="1">SM26-45</strain>
    </source>
</reference>
<evidence type="ECO:0000313" key="2">
    <source>
        <dbReference type="Proteomes" id="UP000809337"/>
    </source>
</evidence>
<name>A0A9Q2RWB3_9RHOB</name>
<dbReference type="EMBL" id="JAFBWN010000015">
    <property type="protein sequence ID" value="MBM2356426.1"/>
    <property type="molecule type" value="Genomic_DNA"/>
</dbReference>
<organism evidence="1 2">
    <name type="scientific">Pseudosulfitobacter pseudonitzschiae</name>
    <dbReference type="NCBI Taxonomy" id="1402135"/>
    <lineage>
        <taxon>Bacteria</taxon>
        <taxon>Pseudomonadati</taxon>
        <taxon>Pseudomonadota</taxon>
        <taxon>Alphaproteobacteria</taxon>
        <taxon>Rhodobacterales</taxon>
        <taxon>Roseobacteraceae</taxon>
        <taxon>Pseudosulfitobacter</taxon>
    </lineage>
</organism>
<evidence type="ECO:0000313" key="1">
    <source>
        <dbReference type="EMBL" id="MBM2356426.1"/>
    </source>
</evidence>
<comment type="caution">
    <text evidence="1">The sequence shown here is derived from an EMBL/GenBank/DDBJ whole genome shotgun (WGS) entry which is preliminary data.</text>
</comment>
<dbReference type="Proteomes" id="UP000809337">
    <property type="component" value="Unassembled WGS sequence"/>
</dbReference>
<protein>
    <submittedName>
        <fullName evidence="1">Uncharacterized protein</fullName>
    </submittedName>
</protein>
<gene>
    <name evidence="1" type="ORF">JQX14_17870</name>
</gene>
<sequence length="202" mass="22486">MFGILEPKPAPRPYVPPVTRDVETRAYGGSVLGIEEGQPDPVEIDVDGTPCVIKFGFGWSTYVVNGPGSLFWSETGFRSFATGGGSPDEIDRIREAIRRYIAAPPKDGNGMGGKLVPWWPGYINQWRNSLAFELRCPREDTWAQWGPEKHAECWHHHDTKLAEAITQMEVDGINPNDVGPPAHFKGTWPKFGPDLFNRKDGP</sequence>